<evidence type="ECO:0000256" key="9">
    <source>
        <dbReference type="PIRNR" id="PIRNR003128"/>
    </source>
</evidence>
<dbReference type="GO" id="GO:0005524">
    <property type="term" value="F:ATP binding"/>
    <property type="evidence" value="ECO:0007669"/>
    <property type="project" value="UniProtKB-KW"/>
</dbReference>
<dbReference type="InterPro" id="IPR003395">
    <property type="entry name" value="RecF/RecN/SMC_N"/>
</dbReference>
<keyword evidence="7 9" id="KW-0234">DNA repair</keyword>
<dbReference type="STRING" id="375574.GCA_001418035_01095"/>
<dbReference type="PANTHER" id="PTHR11059:SF0">
    <property type="entry name" value="DNA REPAIR PROTEIN RECN"/>
    <property type="match status" value="1"/>
</dbReference>
<dbReference type="EMBL" id="CYHA01000002">
    <property type="protein sequence ID" value="CUA82492.1"/>
    <property type="molecule type" value="Genomic_DNA"/>
</dbReference>
<comment type="function">
    <text evidence="1 9">May be involved in recombinational repair of damaged DNA.</text>
</comment>
<keyword evidence="5 9" id="KW-0227">DNA damage</keyword>
<organism evidence="11 12">
    <name type="scientific">Gulbenkiania indica</name>
    <dbReference type="NCBI Taxonomy" id="375574"/>
    <lineage>
        <taxon>Bacteria</taxon>
        <taxon>Pseudomonadati</taxon>
        <taxon>Pseudomonadota</taxon>
        <taxon>Betaproteobacteria</taxon>
        <taxon>Neisseriales</taxon>
        <taxon>Chromobacteriaceae</taxon>
        <taxon>Gulbenkiania</taxon>
    </lineage>
</organism>
<evidence type="ECO:0000256" key="3">
    <source>
        <dbReference type="ARBA" id="ARBA00021315"/>
    </source>
</evidence>
<evidence type="ECO:0000256" key="2">
    <source>
        <dbReference type="ARBA" id="ARBA00009441"/>
    </source>
</evidence>
<dbReference type="GO" id="GO:0006281">
    <property type="term" value="P:DNA repair"/>
    <property type="evidence" value="ECO:0007669"/>
    <property type="project" value="UniProtKB-KW"/>
</dbReference>
<keyword evidence="6" id="KW-0067">ATP-binding</keyword>
<dbReference type="PANTHER" id="PTHR11059">
    <property type="entry name" value="DNA REPAIR PROTEIN RECN"/>
    <property type="match status" value="1"/>
</dbReference>
<dbReference type="InterPro" id="IPR027417">
    <property type="entry name" value="P-loop_NTPase"/>
</dbReference>
<evidence type="ECO:0000256" key="8">
    <source>
        <dbReference type="ARBA" id="ARBA00033408"/>
    </source>
</evidence>
<dbReference type="GO" id="GO:0009432">
    <property type="term" value="P:SOS response"/>
    <property type="evidence" value="ECO:0007669"/>
    <property type="project" value="UniProtKB-ARBA"/>
</dbReference>
<sequence length="562" mass="61667">MLLSLNVRNFVIVDALALDFSPGFTVLTGETGAGKSIILDALGLLLGDRAEGSLVREGADRAEISGEFDLAHRPELEAWLAENALEGDDGLLLIRRLVDRNGRSKALINGQPATLAQLREIGEYLVDIHGQHAHQSLMRSDTQRALLDAYAGSGSLAREVEAAWQAWQQARKTREAAERRSRESDVERERLAWQINELTELNLQPDEWNQINQQHSRLANAAELLQSTQQAVDLLSESDSSCLSVLSHVQTRLTRLAHLDPRLADSLSLLDSVEAELREVVYSLRDYGSAIDDDPQELIRVEQRLDLLMTTARKYRVQPAELQEKLADWQGQMAQLTAATDLESLSVAESACLARYRTLAEALSGKRRQAASELSERITAEMQHLAMDRARFAIELAPLAEPSAHGLESVEYLVAANAGTSLRPLAKVASGGELSRISLAMQVVISQVASVPTLIFDEVDVGIGGRVAEVVGHMLRQLGQRYQVLCVTHLPQVASFGETHWQVSKAEEAGKVVSRIRPLDEAERVHEIARMLGGAELTETTLRHAAEMLAGSAQPALAKNVQ</sequence>
<proteinExistence type="inferred from homology"/>
<evidence type="ECO:0000256" key="4">
    <source>
        <dbReference type="ARBA" id="ARBA00022741"/>
    </source>
</evidence>
<dbReference type="Gene3D" id="3.40.50.300">
    <property type="entry name" value="P-loop containing nucleotide triphosphate hydrolases"/>
    <property type="match status" value="2"/>
</dbReference>
<dbReference type="Proteomes" id="UP000243535">
    <property type="component" value="Unassembled WGS sequence"/>
</dbReference>
<evidence type="ECO:0000313" key="11">
    <source>
        <dbReference type="EMBL" id="CUA82492.1"/>
    </source>
</evidence>
<feature type="domain" description="RecF/RecN/SMC N-terminal" evidence="10">
    <location>
        <begin position="4"/>
        <end position="507"/>
    </location>
</feature>
<dbReference type="NCBIfam" id="NF008121">
    <property type="entry name" value="PRK10869.1"/>
    <property type="match status" value="1"/>
</dbReference>
<dbReference type="AlphaFoldDB" id="A0A0K6GUT7"/>
<reference evidence="12" key="1">
    <citation type="submission" date="2015-08" db="EMBL/GenBank/DDBJ databases">
        <authorList>
            <person name="Varghese N."/>
        </authorList>
    </citation>
    <scope>NUCLEOTIDE SEQUENCE [LARGE SCALE GENOMIC DNA]</scope>
    <source>
        <strain evidence="12">DSM 17901</strain>
    </source>
</reference>
<name>A0A0K6GUT7_9NEIS</name>
<dbReference type="Pfam" id="PF02463">
    <property type="entry name" value="SMC_N"/>
    <property type="match status" value="1"/>
</dbReference>
<dbReference type="SUPFAM" id="SSF52540">
    <property type="entry name" value="P-loop containing nucleoside triphosphate hydrolases"/>
    <property type="match status" value="1"/>
</dbReference>
<dbReference type="FunFam" id="3.40.50.300:FF:000356">
    <property type="entry name" value="DNA repair protein RecN"/>
    <property type="match status" value="1"/>
</dbReference>
<evidence type="ECO:0000256" key="1">
    <source>
        <dbReference type="ARBA" id="ARBA00003618"/>
    </source>
</evidence>
<evidence type="ECO:0000256" key="5">
    <source>
        <dbReference type="ARBA" id="ARBA00022763"/>
    </source>
</evidence>
<dbReference type="InterPro" id="IPR004604">
    <property type="entry name" value="DNA_recomb/repair_RecN"/>
</dbReference>
<accession>A0A0K6GUT7</accession>
<evidence type="ECO:0000313" key="12">
    <source>
        <dbReference type="Proteomes" id="UP000243535"/>
    </source>
</evidence>
<gene>
    <name evidence="11" type="ORF">Ga0061063_1303</name>
</gene>
<dbReference type="GO" id="GO:0006310">
    <property type="term" value="P:DNA recombination"/>
    <property type="evidence" value="ECO:0007669"/>
    <property type="project" value="InterPro"/>
</dbReference>
<protein>
    <recommendedName>
        <fullName evidence="3 9">DNA repair protein RecN</fullName>
    </recommendedName>
    <alternativeName>
        <fullName evidence="8 9">Recombination protein N</fullName>
    </alternativeName>
</protein>
<dbReference type="GO" id="GO:0043590">
    <property type="term" value="C:bacterial nucleoid"/>
    <property type="evidence" value="ECO:0007669"/>
    <property type="project" value="TreeGrafter"/>
</dbReference>
<evidence type="ECO:0000256" key="6">
    <source>
        <dbReference type="ARBA" id="ARBA00022840"/>
    </source>
</evidence>
<keyword evidence="12" id="KW-1185">Reference proteome</keyword>
<dbReference type="PIRSF" id="PIRSF003128">
    <property type="entry name" value="RecN"/>
    <property type="match status" value="1"/>
</dbReference>
<dbReference type="FunFam" id="3.40.50.300:FF:000319">
    <property type="entry name" value="DNA repair protein RecN"/>
    <property type="match status" value="1"/>
</dbReference>
<evidence type="ECO:0000259" key="10">
    <source>
        <dbReference type="Pfam" id="PF02463"/>
    </source>
</evidence>
<dbReference type="OrthoDB" id="9806954at2"/>
<evidence type="ECO:0000256" key="7">
    <source>
        <dbReference type="ARBA" id="ARBA00023204"/>
    </source>
</evidence>
<keyword evidence="4" id="KW-0547">Nucleotide-binding</keyword>
<dbReference type="CDD" id="cd03241">
    <property type="entry name" value="ABC_RecN"/>
    <property type="match status" value="2"/>
</dbReference>
<comment type="similarity">
    <text evidence="2 9">Belongs to the RecN family.</text>
</comment>
<dbReference type="NCBIfam" id="TIGR00634">
    <property type="entry name" value="recN"/>
    <property type="match status" value="1"/>
</dbReference>
<dbReference type="RefSeq" id="WP_055433641.1">
    <property type="nucleotide sequence ID" value="NZ_CYHA01000002.1"/>
</dbReference>